<dbReference type="GeneID" id="54572687"/>
<accession>A0A6A6I192</accession>
<keyword evidence="3" id="KW-1185">Reference proteome</keyword>
<feature type="compositionally biased region" description="Low complexity" evidence="1">
    <location>
        <begin position="142"/>
        <end position="153"/>
    </location>
</feature>
<gene>
    <name evidence="2" type="ORF">BU26DRAFT_108490</name>
</gene>
<evidence type="ECO:0000256" key="1">
    <source>
        <dbReference type="SAM" id="MobiDB-lite"/>
    </source>
</evidence>
<feature type="region of interest" description="Disordered" evidence="1">
    <location>
        <begin position="98"/>
        <end position="153"/>
    </location>
</feature>
<dbReference type="Proteomes" id="UP000800094">
    <property type="component" value="Unassembled WGS sequence"/>
</dbReference>
<dbReference type="EMBL" id="ML987204">
    <property type="protein sequence ID" value="KAF2243742.1"/>
    <property type="molecule type" value="Genomic_DNA"/>
</dbReference>
<dbReference type="AlphaFoldDB" id="A0A6A6I192"/>
<organism evidence="2 3">
    <name type="scientific">Trematosphaeria pertusa</name>
    <dbReference type="NCBI Taxonomy" id="390896"/>
    <lineage>
        <taxon>Eukaryota</taxon>
        <taxon>Fungi</taxon>
        <taxon>Dikarya</taxon>
        <taxon>Ascomycota</taxon>
        <taxon>Pezizomycotina</taxon>
        <taxon>Dothideomycetes</taxon>
        <taxon>Pleosporomycetidae</taxon>
        <taxon>Pleosporales</taxon>
        <taxon>Massarineae</taxon>
        <taxon>Trematosphaeriaceae</taxon>
        <taxon>Trematosphaeria</taxon>
    </lineage>
</organism>
<reference evidence="2" key="1">
    <citation type="journal article" date="2020" name="Stud. Mycol.">
        <title>101 Dothideomycetes genomes: a test case for predicting lifestyles and emergence of pathogens.</title>
        <authorList>
            <person name="Haridas S."/>
            <person name="Albert R."/>
            <person name="Binder M."/>
            <person name="Bloem J."/>
            <person name="Labutti K."/>
            <person name="Salamov A."/>
            <person name="Andreopoulos B."/>
            <person name="Baker S."/>
            <person name="Barry K."/>
            <person name="Bills G."/>
            <person name="Bluhm B."/>
            <person name="Cannon C."/>
            <person name="Castanera R."/>
            <person name="Culley D."/>
            <person name="Daum C."/>
            <person name="Ezra D."/>
            <person name="Gonzalez J."/>
            <person name="Henrissat B."/>
            <person name="Kuo A."/>
            <person name="Liang C."/>
            <person name="Lipzen A."/>
            <person name="Lutzoni F."/>
            <person name="Magnuson J."/>
            <person name="Mondo S."/>
            <person name="Nolan M."/>
            <person name="Ohm R."/>
            <person name="Pangilinan J."/>
            <person name="Park H.-J."/>
            <person name="Ramirez L."/>
            <person name="Alfaro M."/>
            <person name="Sun H."/>
            <person name="Tritt A."/>
            <person name="Yoshinaga Y."/>
            <person name="Zwiers L.-H."/>
            <person name="Turgeon B."/>
            <person name="Goodwin S."/>
            <person name="Spatafora J."/>
            <person name="Crous P."/>
            <person name="Grigoriev I."/>
        </authorList>
    </citation>
    <scope>NUCLEOTIDE SEQUENCE</scope>
    <source>
        <strain evidence="2">CBS 122368</strain>
    </source>
</reference>
<name>A0A6A6I192_9PLEO</name>
<proteinExistence type="predicted"/>
<sequence>MSGMRAFARRSCFRVRGSRAAVCVRRCSGRGGVGTRVQGWLIWIALPSSRSPSPSPWHGCRRRPSPPRPKTWPSLRACALAPGAPIVHYSSRALALPGAGRRQARARARSLELDTPRNPPTTTAPVKTPDLSFQGPPCNTTPLPALPAAAAEI</sequence>
<protein>
    <submittedName>
        <fullName evidence="2">Uncharacterized protein</fullName>
    </submittedName>
</protein>
<feature type="region of interest" description="Disordered" evidence="1">
    <location>
        <begin position="48"/>
        <end position="71"/>
    </location>
</feature>
<evidence type="ECO:0000313" key="2">
    <source>
        <dbReference type="EMBL" id="KAF2243742.1"/>
    </source>
</evidence>
<dbReference type="RefSeq" id="XP_033678746.1">
    <property type="nucleotide sequence ID" value="XM_033819357.1"/>
</dbReference>
<evidence type="ECO:0000313" key="3">
    <source>
        <dbReference type="Proteomes" id="UP000800094"/>
    </source>
</evidence>